<dbReference type="SUPFAM" id="SSF56281">
    <property type="entry name" value="Metallo-hydrolase/oxidoreductase"/>
    <property type="match status" value="1"/>
</dbReference>
<feature type="domain" description="Metallo-beta-lactamase" evidence="1">
    <location>
        <begin position="35"/>
        <end position="238"/>
    </location>
</feature>
<dbReference type="InterPro" id="IPR036866">
    <property type="entry name" value="RibonucZ/Hydroxyglut_hydro"/>
</dbReference>
<dbReference type="Proteomes" id="UP000711995">
    <property type="component" value="Unassembled WGS sequence"/>
</dbReference>
<evidence type="ECO:0000259" key="1">
    <source>
        <dbReference type="SMART" id="SM00849"/>
    </source>
</evidence>
<organism evidence="2 3">
    <name type="scientific">Entomospira entomophila</name>
    <dbReference type="NCBI Taxonomy" id="2719988"/>
    <lineage>
        <taxon>Bacteria</taxon>
        <taxon>Pseudomonadati</taxon>
        <taxon>Spirochaetota</taxon>
        <taxon>Spirochaetia</taxon>
        <taxon>Spirochaetales</taxon>
        <taxon>Spirochaetaceae</taxon>
        <taxon>Entomospira</taxon>
    </lineage>
</organism>
<dbReference type="SMART" id="SM00849">
    <property type="entry name" value="Lactamase_B"/>
    <property type="match status" value="1"/>
</dbReference>
<dbReference type="Pfam" id="PF12706">
    <property type="entry name" value="Lactamase_B_2"/>
    <property type="match status" value="1"/>
</dbReference>
<dbReference type="EMBL" id="JAATLJ010000001">
    <property type="protein sequence ID" value="NIZ39983.1"/>
    <property type="molecule type" value="Genomic_DNA"/>
</dbReference>
<dbReference type="RefSeq" id="WP_167699592.1">
    <property type="nucleotide sequence ID" value="NZ_CP118174.1"/>
</dbReference>
<evidence type="ECO:0000313" key="2">
    <source>
        <dbReference type="EMBL" id="NIZ39983.1"/>
    </source>
</evidence>
<dbReference type="AlphaFoldDB" id="A0A968GAA8"/>
<dbReference type="PANTHER" id="PTHR42663:SF6">
    <property type="entry name" value="HYDROLASE C777.06C-RELATED"/>
    <property type="match status" value="1"/>
</dbReference>
<dbReference type="PANTHER" id="PTHR42663">
    <property type="entry name" value="HYDROLASE C777.06C-RELATED-RELATED"/>
    <property type="match status" value="1"/>
</dbReference>
<gene>
    <name evidence="2" type="ORF">HCT14_00410</name>
</gene>
<accession>A0A968GAA8</accession>
<dbReference type="CDD" id="cd16279">
    <property type="entry name" value="metallo-hydrolase-like_MBL-fold"/>
    <property type="match status" value="1"/>
</dbReference>
<keyword evidence="3" id="KW-1185">Reference proteome</keyword>
<dbReference type="InterPro" id="IPR001279">
    <property type="entry name" value="Metallo-B-lactamas"/>
</dbReference>
<dbReference type="Gene3D" id="3.60.15.10">
    <property type="entry name" value="Ribonuclease Z/Hydroxyacylglutathione hydrolase-like"/>
    <property type="match status" value="1"/>
</dbReference>
<evidence type="ECO:0000313" key="3">
    <source>
        <dbReference type="Proteomes" id="UP000711995"/>
    </source>
</evidence>
<comment type="caution">
    <text evidence="2">The sequence shown here is derived from an EMBL/GenBank/DDBJ whole genome shotgun (WGS) entry which is preliminary data.</text>
</comment>
<proteinExistence type="predicted"/>
<reference evidence="2 3" key="1">
    <citation type="submission" date="2020-03" db="EMBL/GenBank/DDBJ databases">
        <title>Spirochaetal bacteria isolated from arthropods constitute a novel genus Entomospira genus novum within the order Spirochaetales.</title>
        <authorList>
            <person name="Grana-Miraglia L."/>
            <person name="Sikutova S."/>
            <person name="Fingerle V."/>
            <person name="Sing A."/>
            <person name="Castillo-Ramirez S."/>
            <person name="Margos G."/>
            <person name="Rudolf I."/>
        </authorList>
    </citation>
    <scope>NUCLEOTIDE SEQUENCE [LARGE SCALE GENOMIC DNA]</scope>
    <source>
        <strain evidence="2 3">BR193</strain>
    </source>
</reference>
<protein>
    <submittedName>
        <fullName evidence="2">MBL fold metallo-hydrolase</fullName>
    </submittedName>
</protein>
<sequence>MMTVTFLGTGTSDGVPLIACSCETCQSQSIKNRRLRASVLLQDRESCILIDTSSDFREQALRHNIQQLDAILFTHADADHISGIPELRALNWSMHKTIDIYAQKHRHVPTQPGTLWGIDMIYHQYYYAFNNEAGKKGRPSLLYHPIVLNQDIRVNSMRIEPLEVYHGSMPIVGFRIGRFAYITDASTIPEDTIRRLTNQLDVLALNAVRRMPHPRHFHLDQAIEMARIIGAKKTYFTHMSHDLEHETISSILPEGMFLAYDGLILEIPLDDLTV</sequence>
<name>A0A968GAA8_9SPIO</name>